<dbReference type="Proteomes" id="UP000325081">
    <property type="component" value="Unassembled WGS sequence"/>
</dbReference>
<dbReference type="EMBL" id="BKCP01005461">
    <property type="protein sequence ID" value="GER38273.1"/>
    <property type="molecule type" value="Genomic_DNA"/>
</dbReference>
<accession>A0A5A7PZE9</accession>
<evidence type="ECO:0000313" key="1">
    <source>
        <dbReference type="EMBL" id="GER38273.1"/>
    </source>
</evidence>
<reference evidence="2" key="1">
    <citation type="journal article" date="2019" name="Curr. Biol.">
        <title>Genome Sequence of Striga asiatica Provides Insight into the Evolution of Plant Parasitism.</title>
        <authorList>
            <person name="Yoshida S."/>
            <person name="Kim S."/>
            <person name="Wafula E.K."/>
            <person name="Tanskanen J."/>
            <person name="Kim Y.M."/>
            <person name="Honaas L."/>
            <person name="Yang Z."/>
            <person name="Spallek T."/>
            <person name="Conn C.E."/>
            <person name="Ichihashi Y."/>
            <person name="Cheong K."/>
            <person name="Cui S."/>
            <person name="Der J.P."/>
            <person name="Gundlach H."/>
            <person name="Jiao Y."/>
            <person name="Hori C."/>
            <person name="Ishida J.K."/>
            <person name="Kasahara H."/>
            <person name="Kiba T."/>
            <person name="Kim M.S."/>
            <person name="Koo N."/>
            <person name="Laohavisit A."/>
            <person name="Lee Y.H."/>
            <person name="Lumba S."/>
            <person name="McCourt P."/>
            <person name="Mortimer J.C."/>
            <person name="Mutuku J.M."/>
            <person name="Nomura T."/>
            <person name="Sasaki-Sekimoto Y."/>
            <person name="Seto Y."/>
            <person name="Wang Y."/>
            <person name="Wakatake T."/>
            <person name="Sakakibara H."/>
            <person name="Demura T."/>
            <person name="Yamaguchi S."/>
            <person name="Yoneyama K."/>
            <person name="Manabe R.I."/>
            <person name="Nelson D.C."/>
            <person name="Schulman A.H."/>
            <person name="Timko M.P."/>
            <person name="dePamphilis C.W."/>
            <person name="Choi D."/>
            <person name="Shirasu K."/>
        </authorList>
    </citation>
    <scope>NUCLEOTIDE SEQUENCE [LARGE SCALE GENOMIC DNA]</scope>
    <source>
        <strain evidence="2">cv. UVA1</strain>
    </source>
</reference>
<gene>
    <name evidence="1" type="ORF">STAS_14754</name>
</gene>
<keyword evidence="2" id="KW-1185">Reference proteome</keyword>
<name>A0A5A7PZE9_STRAF</name>
<protein>
    <submittedName>
        <fullName evidence="1">Uroporphyrinogen decarboxylase</fullName>
    </submittedName>
</protein>
<evidence type="ECO:0000313" key="2">
    <source>
        <dbReference type="Proteomes" id="UP000325081"/>
    </source>
</evidence>
<comment type="caution">
    <text evidence="1">The sequence shown here is derived from an EMBL/GenBank/DDBJ whole genome shotgun (WGS) entry which is preliminary data.</text>
</comment>
<proteinExistence type="predicted"/>
<organism evidence="1 2">
    <name type="scientific">Striga asiatica</name>
    <name type="common">Asiatic witchweed</name>
    <name type="synonym">Buchnera asiatica</name>
    <dbReference type="NCBI Taxonomy" id="4170"/>
    <lineage>
        <taxon>Eukaryota</taxon>
        <taxon>Viridiplantae</taxon>
        <taxon>Streptophyta</taxon>
        <taxon>Embryophyta</taxon>
        <taxon>Tracheophyta</taxon>
        <taxon>Spermatophyta</taxon>
        <taxon>Magnoliopsida</taxon>
        <taxon>eudicotyledons</taxon>
        <taxon>Gunneridae</taxon>
        <taxon>Pentapetalae</taxon>
        <taxon>asterids</taxon>
        <taxon>lamiids</taxon>
        <taxon>Lamiales</taxon>
        <taxon>Orobanchaceae</taxon>
        <taxon>Buchnereae</taxon>
        <taxon>Striga</taxon>
    </lineage>
</organism>
<dbReference type="AlphaFoldDB" id="A0A5A7PZE9"/>
<sequence length="111" mass="13238">MRKRARPYSVRWFRAKPLLRIRLREIVIIEHPPVTQRLKAFPLVLTDDRVNERIPIPISYRGSPWLIESKRDQSFTSQRFAVVYALSSARTNSEQIYFHFRKDILPGRETS</sequence>